<dbReference type="Gene3D" id="3.40.50.300">
    <property type="entry name" value="P-loop containing nucleotide triphosphate hydrolases"/>
    <property type="match status" value="1"/>
</dbReference>
<keyword evidence="5" id="KW-1185">Reference proteome</keyword>
<comment type="caution">
    <text evidence="4">The sequence shown here is derived from an EMBL/GenBank/DDBJ whole genome shotgun (WGS) entry which is preliminary data.</text>
</comment>
<dbReference type="Proteomes" id="UP001550739">
    <property type="component" value="Unassembled WGS sequence"/>
</dbReference>
<sequence length="780" mass="87993">MSRNRSKAARRTTQKRVSAPKATPDQSLAETVSAGMASAAADLGVEAIPPAQPAASPPSAEELAVLWQQATQVMQAYQDAVKGLERREGAVTAGEEECARRREQLGEETKSLETRRRELAEAESGLEQGQEALAERRAALDDRDRALLDREVALAAREEREKELIIAEARAELSAARERFDTARREFDEEIEIQRSRLREELLAERDGLASERAELTDEWRRLRHQKVELQAREEDLHDTKELYAERTALAVASATDQIRAEAEHQRRLYEAARQDADLHSERIADYERLDRAFGSQSPEDVLAELERLREDSVELRRLRLAAPDESALRLAALEEETRQLRDRCTTYAAHNERLQRQLSAHEITAVEVERLSVSKEALEAEVRAYREQVEEQKRDWQGLVERREGETAFAACSKMDDEYDSAPGDLAGSAPPLHELVQRVRAFIRQQHGLFYEMADLRSFLGGLAATQLHLLEGISGIGKTQLPQRFAEAIGATAKVVSVGADWRTPQDLMGYYNAFERRFYESEFTKALYQAQCPQFAAQPFFIVLDEMNLSHPEQYFNDVLSALSREVSRETTPDLVLMSSAVDPSPRLLREGRLLPVPKSVFFVGTANQDETTLLFADKTYDRSHVIELPARYERFTVPPQDPVEPLSWKALETAFDAAQATHERDAQKAEAFLGTALADRMADDFQISWGSRLPTQLHRYVPVVMASGGSLSEATDQLVARKILRKLHGRYEVRADHLKQLREDLVSDWPKLSADGGPDRSVSVLNGILRKLGHE</sequence>
<evidence type="ECO:0000256" key="2">
    <source>
        <dbReference type="SAM" id="MobiDB-lite"/>
    </source>
</evidence>
<keyword evidence="1" id="KW-0175">Coiled coil</keyword>
<evidence type="ECO:0000256" key="1">
    <source>
        <dbReference type="SAM" id="Coils"/>
    </source>
</evidence>
<feature type="domain" description="ATPase dynein-related AAA" evidence="3">
    <location>
        <begin position="472"/>
        <end position="570"/>
    </location>
</feature>
<reference evidence="4 5" key="1">
    <citation type="submission" date="2024-06" db="EMBL/GenBank/DDBJ databases">
        <title>The Natural Products Discovery Center: Release of the First 8490 Sequenced Strains for Exploring Actinobacteria Biosynthetic Diversity.</title>
        <authorList>
            <person name="Kalkreuter E."/>
            <person name="Kautsar S.A."/>
            <person name="Yang D."/>
            <person name="Bader C.D."/>
            <person name="Teijaro C.N."/>
            <person name="Fluegel L."/>
            <person name="Davis C.M."/>
            <person name="Simpson J.R."/>
            <person name="Lauterbach L."/>
            <person name="Steele A.D."/>
            <person name="Gui C."/>
            <person name="Meng S."/>
            <person name="Li G."/>
            <person name="Viehrig K."/>
            <person name="Ye F."/>
            <person name="Su P."/>
            <person name="Kiefer A.F."/>
            <person name="Nichols A."/>
            <person name="Cepeda A.J."/>
            <person name="Yan W."/>
            <person name="Fan B."/>
            <person name="Jiang Y."/>
            <person name="Adhikari A."/>
            <person name="Zheng C.-J."/>
            <person name="Schuster L."/>
            <person name="Cowan T.M."/>
            <person name="Smanski M.J."/>
            <person name="Chevrette M.G."/>
            <person name="De Carvalho L.P.S."/>
            <person name="Shen B."/>
        </authorList>
    </citation>
    <scope>NUCLEOTIDE SEQUENCE [LARGE SCALE GENOMIC DNA]</scope>
    <source>
        <strain evidence="4 5">NPDC033843</strain>
    </source>
</reference>
<accession>A0ABV2ZWC2</accession>
<dbReference type="EMBL" id="JBEZVE010000029">
    <property type="protein sequence ID" value="MEU3786558.1"/>
    <property type="molecule type" value="Genomic_DNA"/>
</dbReference>
<dbReference type="InterPro" id="IPR011704">
    <property type="entry name" value="ATPase_dyneun-rel_AAA"/>
</dbReference>
<proteinExistence type="predicted"/>
<feature type="region of interest" description="Disordered" evidence="2">
    <location>
        <begin position="1"/>
        <end position="35"/>
    </location>
</feature>
<dbReference type="RefSeq" id="WP_334578127.1">
    <property type="nucleotide sequence ID" value="NZ_JBEZVE010000029.1"/>
</dbReference>
<name>A0ABV2ZWC2_9ACTN</name>
<dbReference type="InterPro" id="IPR027417">
    <property type="entry name" value="P-loop_NTPase"/>
</dbReference>
<dbReference type="Pfam" id="PF07728">
    <property type="entry name" value="AAA_5"/>
    <property type="match status" value="1"/>
</dbReference>
<feature type="coiled-coil region" evidence="1">
    <location>
        <begin position="159"/>
        <end position="233"/>
    </location>
</feature>
<evidence type="ECO:0000313" key="4">
    <source>
        <dbReference type="EMBL" id="MEU3786558.1"/>
    </source>
</evidence>
<evidence type="ECO:0000313" key="5">
    <source>
        <dbReference type="Proteomes" id="UP001550739"/>
    </source>
</evidence>
<gene>
    <name evidence="4" type="ORF">AB0E89_39520</name>
</gene>
<evidence type="ECO:0000259" key="3">
    <source>
        <dbReference type="Pfam" id="PF07728"/>
    </source>
</evidence>
<protein>
    <submittedName>
        <fullName evidence="4">AAA family ATPase</fullName>
    </submittedName>
</protein>
<dbReference type="SUPFAM" id="SSF52540">
    <property type="entry name" value="P-loop containing nucleoside triphosphate hydrolases"/>
    <property type="match status" value="1"/>
</dbReference>
<feature type="compositionally biased region" description="Basic residues" evidence="2">
    <location>
        <begin position="1"/>
        <end position="14"/>
    </location>
</feature>
<organism evidence="4 5">
    <name type="scientific">Streptomyces sp. 900129855</name>
    <dbReference type="NCBI Taxonomy" id="3155129"/>
    <lineage>
        <taxon>Bacteria</taxon>
        <taxon>Bacillati</taxon>
        <taxon>Actinomycetota</taxon>
        <taxon>Actinomycetes</taxon>
        <taxon>Kitasatosporales</taxon>
        <taxon>Streptomycetaceae</taxon>
        <taxon>Streptomyces</taxon>
    </lineage>
</organism>
<feature type="coiled-coil region" evidence="1">
    <location>
        <begin position="352"/>
        <end position="396"/>
    </location>
</feature>